<dbReference type="EMBL" id="JBIMZQ010000004">
    <property type="protein sequence ID" value="KAL3671886.1"/>
    <property type="molecule type" value="Genomic_DNA"/>
</dbReference>
<accession>A0ABD3FZP2</accession>
<dbReference type="Proteomes" id="UP001632037">
    <property type="component" value="Unassembled WGS sequence"/>
</dbReference>
<sequence>MPAISAQRGLFQSRNRYGRGDLLTGGGNSSFGLKPACIRDVGACFIRKHPTIVVPTPSMQAEPATDGTTPRGENDGLMPAARPVSKHMSHDIVQLLSWFQRRHEEKLHQLRNLQHQQKIERCAADRRHHEMLECISELKKTHF</sequence>
<gene>
    <name evidence="1" type="ORF">V7S43_002554</name>
</gene>
<organism evidence="1 2">
    <name type="scientific">Phytophthora oleae</name>
    <dbReference type="NCBI Taxonomy" id="2107226"/>
    <lineage>
        <taxon>Eukaryota</taxon>
        <taxon>Sar</taxon>
        <taxon>Stramenopiles</taxon>
        <taxon>Oomycota</taxon>
        <taxon>Peronosporomycetes</taxon>
        <taxon>Peronosporales</taxon>
        <taxon>Peronosporaceae</taxon>
        <taxon>Phytophthora</taxon>
    </lineage>
</organism>
<protein>
    <submittedName>
        <fullName evidence="1">Uncharacterized protein</fullName>
    </submittedName>
</protein>
<comment type="caution">
    <text evidence="1">The sequence shown here is derived from an EMBL/GenBank/DDBJ whole genome shotgun (WGS) entry which is preliminary data.</text>
</comment>
<reference evidence="1 2" key="1">
    <citation type="submission" date="2024-09" db="EMBL/GenBank/DDBJ databases">
        <title>Genome sequencing and assembly of Phytophthora oleae, isolate VK10A, causative agent of rot of olive drupes.</title>
        <authorList>
            <person name="Conti Taguali S."/>
            <person name="Riolo M."/>
            <person name="La Spada F."/>
            <person name="Cacciola S.O."/>
            <person name="Dionisio G."/>
        </authorList>
    </citation>
    <scope>NUCLEOTIDE SEQUENCE [LARGE SCALE GENOMIC DNA]</scope>
    <source>
        <strain evidence="1 2">VK10A</strain>
    </source>
</reference>
<evidence type="ECO:0000313" key="1">
    <source>
        <dbReference type="EMBL" id="KAL3671886.1"/>
    </source>
</evidence>
<evidence type="ECO:0000313" key="2">
    <source>
        <dbReference type="Proteomes" id="UP001632037"/>
    </source>
</evidence>
<proteinExistence type="predicted"/>
<keyword evidence="2" id="KW-1185">Reference proteome</keyword>
<dbReference type="AlphaFoldDB" id="A0ABD3FZP2"/>
<name>A0ABD3FZP2_9STRA</name>